<proteinExistence type="predicted"/>
<evidence type="ECO:0008006" key="4">
    <source>
        <dbReference type="Google" id="ProtNLM"/>
    </source>
</evidence>
<reference evidence="2 3" key="1">
    <citation type="submission" date="2024-07" db="EMBL/GenBank/DDBJ databases">
        <title>Section-level genome sequencing and comparative genomics of Aspergillus sections Usti and Cavernicolus.</title>
        <authorList>
            <consortium name="Lawrence Berkeley National Laboratory"/>
            <person name="Nybo J.L."/>
            <person name="Vesth T.C."/>
            <person name="Theobald S."/>
            <person name="Frisvad J.C."/>
            <person name="Larsen T.O."/>
            <person name="Kjaerboelling I."/>
            <person name="Rothschild-Mancinelli K."/>
            <person name="Lyhne E.K."/>
            <person name="Kogle M.E."/>
            <person name="Barry K."/>
            <person name="Clum A."/>
            <person name="Na H."/>
            <person name="Ledsgaard L."/>
            <person name="Lin J."/>
            <person name="Lipzen A."/>
            <person name="Kuo A."/>
            <person name="Riley R."/>
            <person name="Mondo S."/>
            <person name="Labutti K."/>
            <person name="Haridas S."/>
            <person name="Pangalinan J."/>
            <person name="Salamov A.A."/>
            <person name="Simmons B.A."/>
            <person name="Magnuson J.K."/>
            <person name="Chen J."/>
            <person name="Drula E."/>
            <person name="Henrissat B."/>
            <person name="Wiebenga A."/>
            <person name="Lubbers R.J."/>
            <person name="Gomes A.C."/>
            <person name="Makela M.R."/>
            <person name="Stajich J."/>
            <person name="Grigoriev I.V."/>
            <person name="Mortensen U.H."/>
            <person name="De Vries R.P."/>
            <person name="Baker S.E."/>
            <person name="Andersen M.R."/>
        </authorList>
    </citation>
    <scope>NUCLEOTIDE SEQUENCE [LARGE SCALE GENOMIC DNA]</scope>
    <source>
        <strain evidence="2 3">CBS 123904</strain>
    </source>
</reference>
<dbReference type="PANTHER" id="PTHR31630:SF6">
    <property type="entry name" value="PHYTANOYL-COA DIOXYGENASE-RELATED"/>
    <property type="match status" value="1"/>
</dbReference>
<dbReference type="InterPro" id="IPR008775">
    <property type="entry name" value="Phytyl_CoA_dOase-like"/>
</dbReference>
<evidence type="ECO:0000313" key="3">
    <source>
        <dbReference type="Proteomes" id="UP001610446"/>
    </source>
</evidence>
<dbReference type="PANTHER" id="PTHR31630">
    <property type="entry name" value="PHYTANOYL-COA DIOXYGENASE-RELATED-RELATED"/>
    <property type="match status" value="1"/>
</dbReference>
<name>A0ABR4IA40_9EURO</name>
<dbReference type="EMBL" id="JBFXLU010000543">
    <property type="protein sequence ID" value="KAL2824588.1"/>
    <property type="molecule type" value="Genomic_DNA"/>
</dbReference>
<evidence type="ECO:0000313" key="2">
    <source>
        <dbReference type="EMBL" id="KAL2824588.1"/>
    </source>
</evidence>
<keyword evidence="3" id="KW-1185">Reference proteome</keyword>
<comment type="pathway">
    <text evidence="1">Secondary metabolite biosynthesis.</text>
</comment>
<protein>
    <recommendedName>
        <fullName evidence="4">Phytanoyl-CoA dioxygenase</fullName>
    </recommendedName>
</protein>
<dbReference type="Gene3D" id="2.60.120.620">
    <property type="entry name" value="q2cbj1_9rhob like domain"/>
    <property type="match status" value="1"/>
</dbReference>
<comment type="caution">
    <text evidence="2">The sequence shown here is derived from an EMBL/GenBank/DDBJ whole genome shotgun (WGS) entry which is preliminary data.</text>
</comment>
<sequence>MDPQVQYTDWRDHLAQHGYAVLENIITPEKAHYYQQQQLDWLEKFPYGFKKDDPSTWKPQCLPAHARGGMYFRYGVQHEAFMWEARQERGIINVFSELWNTDQLLVSFDAMNITFPTPEKTNAEPWPHIDQSPHRKGLHCVQGIINFTPNGPADGGLMVIKGSHNCMEEFFEQFPEKTSRKSWGPEDFFAFEPPEVHWFKEKGCQLKKVCAKPGDLILWDSRTIHYSVLPQTDQVRALIYVCYTPASFATQETIEKKAMLFKKRQGSSHWPHTNIWAVNEKRDRFGQRDIGDRDLPFEDPVETDLVLKLAGVKPYST</sequence>
<dbReference type="Proteomes" id="UP001610446">
    <property type="component" value="Unassembled WGS sequence"/>
</dbReference>
<gene>
    <name evidence="2" type="ORF">BJY01DRAFT_230419</name>
</gene>
<organism evidence="2 3">
    <name type="scientific">Aspergillus pseudoustus</name>
    <dbReference type="NCBI Taxonomy" id="1810923"/>
    <lineage>
        <taxon>Eukaryota</taxon>
        <taxon>Fungi</taxon>
        <taxon>Dikarya</taxon>
        <taxon>Ascomycota</taxon>
        <taxon>Pezizomycotina</taxon>
        <taxon>Eurotiomycetes</taxon>
        <taxon>Eurotiomycetidae</taxon>
        <taxon>Eurotiales</taxon>
        <taxon>Aspergillaceae</taxon>
        <taxon>Aspergillus</taxon>
        <taxon>Aspergillus subgen. Nidulantes</taxon>
    </lineage>
</organism>
<dbReference type="Pfam" id="PF05721">
    <property type="entry name" value="PhyH"/>
    <property type="match status" value="1"/>
</dbReference>
<accession>A0ABR4IA40</accession>
<dbReference type="SUPFAM" id="SSF51197">
    <property type="entry name" value="Clavaminate synthase-like"/>
    <property type="match status" value="1"/>
</dbReference>
<evidence type="ECO:0000256" key="1">
    <source>
        <dbReference type="ARBA" id="ARBA00005179"/>
    </source>
</evidence>